<comment type="caution">
    <text evidence="6">The sequence shown here is derived from an EMBL/GenBank/DDBJ whole genome shotgun (WGS) entry which is preliminary data.</text>
</comment>
<keyword evidence="7" id="KW-1185">Reference proteome</keyword>
<dbReference type="Pfam" id="PF00005">
    <property type="entry name" value="ABC_tran"/>
    <property type="match status" value="1"/>
</dbReference>
<dbReference type="OrthoDB" id="9791546at2"/>
<dbReference type="SMART" id="SM00382">
    <property type="entry name" value="AAA"/>
    <property type="match status" value="1"/>
</dbReference>
<dbReference type="EMBL" id="SMAL01000002">
    <property type="protein sequence ID" value="TCT16042.1"/>
    <property type="molecule type" value="Genomic_DNA"/>
</dbReference>
<dbReference type="Gene3D" id="3.40.50.300">
    <property type="entry name" value="P-loop containing nucleotide triphosphate hydrolases"/>
    <property type="match status" value="1"/>
</dbReference>
<dbReference type="InterPro" id="IPR017911">
    <property type="entry name" value="MacB-like_ATP-bd"/>
</dbReference>
<dbReference type="CDD" id="cd03255">
    <property type="entry name" value="ABC_MJ0796_LolCDE_FtsE"/>
    <property type="match status" value="1"/>
</dbReference>
<feature type="domain" description="ABC transporter" evidence="5">
    <location>
        <begin position="4"/>
        <end position="225"/>
    </location>
</feature>
<dbReference type="InterPro" id="IPR003439">
    <property type="entry name" value="ABC_transporter-like_ATP-bd"/>
</dbReference>
<dbReference type="AlphaFoldDB" id="A0A4R3MNG0"/>
<dbReference type="SUPFAM" id="SSF52540">
    <property type="entry name" value="P-loop containing nucleoside triphosphate hydrolases"/>
    <property type="match status" value="1"/>
</dbReference>
<gene>
    <name evidence="6" type="ORF">EDC18_10256</name>
</gene>
<keyword evidence="3" id="KW-0547">Nucleotide-binding</keyword>
<name>A0A4R3MNG0_9FIRM</name>
<protein>
    <submittedName>
        <fullName evidence="6">Putative ABC transport system ATP-binding protein</fullName>
    </submittedName>
</protein>
<dbReference type="InterPro" id="IPR003593">
    <property type="entry name" value="AAA+_ATPase"/>
</dbReference>
<evidence type="ECO:0000313" key="7">
    <source>
        <dbReference type="Proteomes" id="UP000294902"/>
    </source>
</evidence>
<evidence type="ECO:0000256" key="4">
    <source>
        <dbReference type="ARBA" id="ARBA00022840"/>
    </source>
</evidence>
<organism evidence="6 7">
    <name type="scientific">Natranaerovirga pectinivora</name>
    <dbReference type="NCBI Taxonomy" id="682400"/>
    <lineage>
        <taxon>Bacteria</taxon>
        <taxon>Bacillati</taxon>
        <taxon>Bacillota</taxon>
        <taxon>Clostridia</taxon>
        <taxon>Lachnospirales</taxon>
        <taxon>Natranaerovirgaceae</taxon>
        <taxon>Natranaerovirga</taxon>
    </lineage>
</organism>
<dbReference type="Proteomes" id="UP000294902">
    <property type="component" value="Unassembled WGS sequence"/>
</dbReference>
<dbReference type="GO" id="GO:0016887">
    <property type="term" value="F:ATP hydrolysis activity"/>
    <property type="evidence" value="ECO:0007669"/>
    <property type="project" value="InterPro"/>
</dbReference>
<dbReference type="GO" id="GO:0005524">
    <property type="term" value="F:ATP binding"/>
    <property type="evidence" value="ECO:0007669"/>
    <property type="project" value="UniProtKB-KW"/>
</dbReference>
<keyword evidence="4 6" id="KW-0067">ATP-binding</keyword>
<dbReference type="PANTHER" id="PTHR42798:SF6">
    <property type="entry name" value="CELL DIVISION ATP-BINDING PROTEIN FTSE"/>
    <property type="match status" value="1"/>
</dbReference>
<accession>A0A4R3MNG0</accession>
<evidence type="ECO:0000256" key="2">
    <source>
        <dbReference type="ARBA" id="ARBA00022448"/>
    </source>
</evidence>
<dbReference type="InterPro" id="IPR027417">
    <property type="entry name" value="P-loop_NTPase"/>
</dbReference>
<dbReference type="PROSITE" id="PS50893">
    <property type="entry name" value="ABC_TRANSPORTER_2"/>
    <property type="match status" value="1"/>
</dbReference>
<proteinExistence type="inferred from homology"/>
<evidence type="ECO:0000313" key="6">
    <source>
        <dbReference type="EMBL" id="TCT16042.1"/>
    </source>
</evidence>
<evidence type="ECO:0000259" key="5">
    <source>
        <dbReference type="PROSITE" id="PS50893"/>
    </source>
</evidence>
<sequence length="225" mass="25109">MFEIKNLSLIYDMDKTEKVCAVNNVSLSLPDTGLIGLIGPSGSGKSSFMYCLSTLKVPTSGSISYQRKDFATLSNKEMELIRRQEFGFVFQRHFLIGYMTALDNVIVAANKEDGSKEKGSEILNQLGIKASDIRKKPKQLSGGQRQRCAIARALMNSPKVLFADEPTASLDHETAYMVMDYLKSYAKEHLVLVITHDRTILKDVDMVIEMWDGNVSNVRKGGIFL</sequence>
<reference evidence="6 7" key="1">
    <citation type="submission" date="2019-03" db="EMBL/GenBank/DDBJ databases">
        <title>Genomic Encyclopedia of Type Strains, Phase IV (KMG-IV): sequencing the most valuable type-strain genomes for metagenomic binning, comparative biology and taxonomic classification.</title>
        <authorList>
            <person name="Goeker M."/>
        </authorList>
    </citation>
    <scope>NUCLEOTIDE SEQUENCE [LARGE SCALE GENOMIC DNA]</scope>
    <source>
        <strain evidence="6 7">DSM 24629</strain>
    </source>
</reference>
<evidence type="ECO:0000256" key="1">
    <source>
        <dbReference type="ARBA" id="ARBA00005417"/>
    </source>
</evidence>
<dbReference type="PANTHER" id="PTHR42798">
    <property type="entry name" value="LIPOPROTEIN-RELEASING SYSTEM ATP-BINDING PROTEIN LOLD"/>
    <property type="match status" value="1"/>
</dbReference>
<keyword evidence="2" id="KW-0813">Transport</keyword>
<evidence type="ECO:0000256" key="3">
    <source>
        <dbReference type="ARBA" id="ARBA00022741"/>
    </source>
</evidence>
<comment type="similarity">
    <text evidence="1">Belongs to the ABC transporter superfamily.</text>
</comment>
<dbReference type="RefSeq" id="WP_132250118.1">
    <property type="nucleotide sequence ID" value="NZ_SMAL01000002.1"/>
</dbReference>